<name>A0A3N2RI13_LYSEN</name>
<proteinExistence type="predicted"/>
<reference evidence="1 2" key="1">
    <citation type="submission" date="2018-10" db="EMBL/GenBank/DDBJ databases">
        <title>The genome of Lysobacter enzymogenes OH11.</title>
        <authorList>
            <person name="Liu F."/>
            <person name="Zhao Y."/>
            <person name="Qian G."/>
            <person name="Chen Y."/>
            <person name="Xu H."/>
        </authorList>
    </citation>
    <scope>NUCLEOTIDE SEQUENCE [LARGE SCALE GENOMIC DNA]</scope>
    <source>
        <strain evidence="1 2">OH11</strain>
    </source>
</reference>
<evidence type="ECO:0000313" key="1">
    <source>
        <dbReference type="EMBL" id="ROU07029.1"/>
    </source>
</evidence>
<dbReference type="EMBL" id="RCTY01000024">
    <property type="protein sequence ID" value="ROU07029.1"/>
    <property type="molecule type" value="Genomic_DNA"/>
</dbReference>
<dbReference type="AlphaFoldDB" id="A0A3N2RI13"/>
<accession>A0A3N2RI13</accession>
<sequence length="109" mass="12486">MDFDMDEETAARIQRDVLLYMLHVALVEIRAAESLNAAKKISDIFHNLPMELSFRSTREDLDVLLDELLERAQRWGMDDYIRNLNALALRSVGKAPRGGEEFTGERSGF</sequence>
<organism evidence="1 2">
    <name type="scientific">Lysobacter enzymogenes</name>
    <dbReference type="NCBI Taxonomy" id="69"/>
    <lineage>
        <taxon>Bacteria</taxon>
        <taxon>Pseudomonadati</taxon>
        <taxon>Pseudomonadota</taxon>
        <taxon>Gammaproteobacteria</taxon>
        <taxon>Lysobacterales</taxon>
        <taxon>Lysobacteraceae</taxon>
        <taxon>Lysobacter</taxon>
    </lineage>
</organism>
<gene>
    <name evidence="1" type="ORF">D9T17_10975</name>
</gene>
<dbReference type="Proteomes" id="UP000275910">
    <property type="component" value="Unassembled WGS sequence"/>
</dbReference>
<protein>
    <submittedName>
        <fullName evidence="1">Uncharacterized protein</fullName>
    </submittedName>
</protein>
<comment type="caution">
    <text evidence="1">The sequence shown here is derived from an EMBL/GenBank/DDBJ whole genome shotgun (WGS) entry which is preliminary data.</text>
</comment>
<evidence type="ECO:0000313" key="2">
    <source>
        <dbReference type="Proteomes" id="UP000275910"/>
    </source>
</evidence>